<proteinExistence type="predicted"/>
<organism evidence="1 2">
    <name type="scientific">Aphis craccivora</name>
    <name type="common">Cowpea aphid</name>
    <dbReference type="NCBI Taxonomy" id="307492"/>
    <lineage>
        <taxon>Eukaryota</taxon>
        <taxon>Metazoa</taxon>
        <taxon>Ecdysozoa</taxon>
        <taxon>Arthropoda</taxon>
        <taxon>Hexapoda</taxon>
        <taxon>Insecta</taxon>
        <taxon>Pterygota</taxon>
        <taxon>Neoptera</taxon>
        <taxon>Paraneoptera</taxon>
        <taxon>Hemiptera</taxon>
        <taxon>Sternorrhyncha</taxon>
        <taxon>Aphidomorpha</taxon>
        <taxon>Aphidoidea</taxon>
        <taxon>Aphididae</taxon>
        <taxon>Aphidini</taxon>
        <taxon>Aphis</taxon>
        <taxon>Aphis</taxon>
    </lineage>
</organism>
<comment type="caution">
    <text evidence="1">The sequence shown here is derived from an EMBL/GenBank/DDBJ whole genome shotgun (WGS) entry which is preliminary data.</text>
</comment>
<feature type="non-terminal residue" evidence="1">
    <location>
        <position position="903"/>
    </location>
</feature>
<accession>A0A6G0W1F6</accession>
<name>A0A6G0W1F6_APHCR</name>
<dbReference type="PANTHER" id="PTHR31511:SF12">
    <property type="entry name" value="RHO TERMINATION FACTOR N-TERMINAL DOMAIN-CONTAINING PROTEIN"/>
    <property type="match status" value="1"/>
</dbReference>
<evidence type="ECO:0000313" key="1">
    <source>
        <dbReference type="EMBL" id="KAF0718937.1"/>
    </source>
</evidence>
<evidence type="ECO:0008006" key="3">
    <source>
        <dbReference type="Google" id="ProtNLM"/>
    </source>
</evidence>
<dbReference type="PANTHER" id="PTHR31511">
    <property type="entry name" value="PROTEIN CBG23764"/>
    <property type="match status" value="1"/>
</dbReference>
<keyword evidence="2" id="KW-1185">Reference proteome</keyword>
<dbReference type="AlphaFoldDB" id="A0A6G0W1F6"/>
<dbReference type="Proteomes" id="UP000478052">
    <property type="component" value="Unassembled WGS sequence"/>
</dbReference>
<dbReference type="EMBL" id="VUJU01009618">
    <property type="protein sequence ID" value="KAF0718937.1"/>
    <property type="molecule type" value="Genomic_DNA"/>
</dbReference>
<protein>
    <recommendedName>
        <fullName evidence="3">DNA-directed DNA polymerase</fullName>
    </recommendedName>
</protein>
<reference evidence="1 2" key="1">
    <citation type="submission" date="2019-08" db="EMBL/GenBank/DDBJ databases">
        <title>Whole genome of Aphis craccivora.</title>
        <authorList>
            <person name="Voronova N.V."/>
            <person name="Shulinski R.S."/>
            <person name="Bandarenka Y.V."/>
            <person name="Zhorov D.G."/>
            <person name="Warner D."/>
        </authorList>
    </citation>
    <scope>NUCLEOTIDE SEQUENCE [LARGE SCALE GENOMIC DNA]</scope>
    <source>
        <strain evidence="1">180601</strain>
        <tissue evidence="1">Whole Body</tissue>
    </source>
</reference>
<feature type="non-terminal residue" evidence="1">
    <location>
        <position position="1"/>
    </location>
</feature>
<dbReference type="SUPFAM" id="SSF56672">
    <property type="entry name" value="DNA/RNA polymerases"/>
    <property type="match status" value="1"/>
</dbReference>
<dbReference type="InterPro" id="IPR043502">
    <property type="entry name" value="DNA/RNA_pol_sf"/>
</dbReference>
<evidence type="ECO:0000313" key="2">
    <source>
        <dbReference type="Proteomes" id="UP000478052"/>
    </source>
</evidence>
<sequence>IDIKNISRKNRFKTKSQQTLIFPVKVCEEELDDHHDLLLCGDGTGKKHYCRVTNLSKLVGAQLSRHGHAMSICKRCFKTYSGVNAHQQLNDHKLKCITNKFLLLKLPPPNTFMKFENWERTQKHPFSIFADFECILEKNNDLNEMKNTNITHHHDLMSYCYYIKPSENIPIELLEKFNISTEPVLFRGDSSLNKGEVAKKFMEDIVEVGRNIDRLLNTNIPLVMTNENNKKHREVADHGTCPFCKIHNLSGYDSHFLITQLGFDTKSINVMPNIEEKLISFTKYISNSFQLRFVDSFRFMATNLEKLVNNLGKGGNSKFRETRKIFSENDIDLVTRKGFYPYEYTDSWEKLNETTLPPKEKFYSSLNETHISNDDYEYAKIVWNQFNCNTLGEYSDWYLKVDVMLLVDCFENFRDLCLKTYGLDPNYYYTSPGMSFDCMLKYTEVNLELLSDYVQILMFEQGIRGGLTHAVKRYAEANNINVPDYDASKPESWIDYLDATNLYGWAKSRSMPKDGFGWFNDDLSVENILNLLDGMNETSEVGWALEVDVEYPKSLHDDHNDLPYLAERITPPGSKIKKLVANLQYKNNYVVHYMALKQAIKAELILKKVHRVLKFNQSPWLAKYIELNTNMRKNAENDFEKDFFKLMNNAVFGKTMENVRNRINMKLVSDEKKCAKLINKITFKNITIYNNNLAAVHLNNDELKFDKPIYIGFSILDVSKTLMYDFNYGSMKQHYGSCIELMYMDTDKRQAIREFIALRAKSYAYNLAGVEKIKSKGIRYHVVKNHLTMSDHKKCLFWDGIPPETNETRNLAVEQSKQFELTGFTSTTNQYTPFRINKSLRSFKHELKTISSVKLALNRCDDKRIVCEDQIHIRSCPRTLPYTREAEEVERIEADLAEMVDDI</sequence>
<dbReference type="OrthoDB" id="8191949at2759"/>
<dbReference type="GO" id="GO:0071897">
    <property type="term" value="P:DNA biosynthetic process"/>
    <property type="evidence" value="ECO:0007669"/>
    <property type="project" value="UniProtKB-ARBA"/>
</dbReference>
<gene>
    <name evidence="1" type="ORF">FWK35_00026527</name>
</gene>